<gene>
    <name evidence="2" type="ORF">KFK09_025392</name>
</gene>
<comment type="caution">
    <text evidence="2">The sequence shown here is derived from an EMBL/GenBank/DDBJ whole genome shotgun (WGS) entry which is preliminary data.</text>
</comment>
<name>A0A8T3AHL5_DENNO</name>
<dbReference type="AlphaFoldDB" id="A0A8T3AHL5"/>
<evidence type="ECO:0000313" key="2">
    <source>
        <dbReference type="EMBL" id="KAI0495242.1"/>
    </source>
</evidence>
<keyword evidence="1" id="KW-0472">Membrane</keyword>
<reference evidence="2" key="1">
    <citation type="journal article" date="2022" name="Front. Genet.">
        <title>Chromosome-Scale Assembly of the Dendrobium nobile Genome Provides Insights Into the Molecular Mechanism of the Biosynthesis of the Medicinal Active Ingredient of Dendrobium.</title>
        <authorList>
            <person name="Xu Q."/>
            <person name="Niu S.-C."/>
            <person name="Li K.-L."/>
            <person name="Zheng P.-J."/>
            <person name="Zhang X.-J."/>
            <person name="Jia Y."/>
            <person name="Liu Y."/>
            <person name="Niu Y.-X."/>
            <person name="Yu L.-H."/>
            <person name="Chen D.-F."/>
            <person name="Zhang G.-Q."/>
        </authorList>
    </citation>
    <scope>NUCLEOTIDE SEQUENCE</scope>
    <source>
        <tissue evidence="2">Leaf</tissue>
    </source>
</reference>
<evidence type="ECO:0000313" key="3">
    <source>
        <dbReference type="Proteomes" id="UP000829196"/>
    </source>
</evidence>
<dbReference type="Proteomes" id="UP000829196">
    <property type="component" value="Unassembled WGS sequence"/>
</dbReference>
<keyword evidence="1" id="KW-1133">Transmembrane helix</keyword>
<sequence>MLFFLSYLLKDIVKYIYIYSLFIVHSLVHYACMTLVLDVLFSIFLVKSLLDIFQGIIYCYKHFSAILLAKLFDSFVLELFLCLLCIVVNSCGLIIIKTTLI</sequence>
<feature type="transmembrane region" description="Helical" evidence="1">
    <location>
        <begin position="16"/>
        <end position="37"/>
    </location>
</feature>
<keyword evidence="1" id="KW-0812">Transmembrane</keyword>
<accession>A0A8T3AHL5</accession>
<protein>
    <submittedName>
        <fullName evidence="2">Uncharacterized protein</fullName>
    </submittedName>
</protein>
<proteinExistence type="predicted"/>
<organism evidence="2 3">
    <name type="scientific">Dendrobium nobile</name>
    <name type="common">Orchid</name>
    <dbReference type="NCBI Taxonomy" id="94219"/>
    <lineage>
        <taxon>Eukaryota</taxon>
        <taxon>Viridiplantae</taxon>
        <taxon>Streptophyta</taxon>
        <taxon>Embryophyta</taxon>
        <taxon>Tracheophyta</taxon>
        <taxon>Spermatophyta</taxon>
        <taxon>Magnoliopsida</taxon>
        <taxon>Liliopsida</taxon>
        <taxon>Asparagales</taxon>
        <taxon>Orchidaceae</taxon>
        <taxon>Epidendroideae</taxon>
        <taxon>Malaxideae</taxon>
        <taxon>Dendrobiinae</taxon>
        <taxon>Dendrobium</taxon>
    </lineage>
</organism>
<dbReference type="EMBL" id="JAGYWB010000017">
    <property type="protein sequence ID" value="KAI0495242.1"/>
    <property type="molecule type" value="Genomic_DNA"/>
</dbReference>
<evidence type="ECO:0000256" key="1">
    <source>
        <dbReference type="SAM" id="Phobius"/>
    </source>
</evidence>
<feature type="transmembrane region" description="Helical" evidence="1">
    <location>
        <begin position="75"/>
        <end position="96"/>
    </location>
</feature>
<keyword evidence="3" id="KW-1185">Reference proteome</keyword>